<evidence type="ECO:0000313" key="3">
    <source>
        <dbReference type="EMBL" id="MBL0387568.1"/>
    </source>
</evidence>
<reference evidence="3 4" key="1">
    <citation type="submission" date="2021-01" db="EMBL/GenBank/DDBJ databases">
        <title>Tumebacillus sp. strain ITR2 16S ribosomal RNA gene Genome sequencing and assembly.</title>
        <authorList>
            <person name="Kang M."/>
        </authorList>
    </citation>
    <scope>NUCLEOTIDE SEQUENCE [LARGE SCALE GENOMIC DNA]</scope>
    <source>
        <strain evidence="3 4">ITR2</strain>
    </source>
</reference>
<accession>A0ABS1JD76</accession>
<feature type="chain" id="PRO_5047014497" description="LPXTG cell wall anchor domain-containing protein" evidence="2">
    <location>
        <begin position="25"/>
        <end position="266"/>
    </location>
</feature>
<evidence type="ECO:0000256" key="1">
    <source>
        <dbReference type="SAM" id="Phobius"/>
    </source>
</evidence>
<dbReference type="RefSeq" id="WP_201635705.1">
    <property type="nucleotide sequence ID" value="NZ_JAEQNB010000004.1"/>
</dbReference>
<evidence type="ECO:0000256" key="2">
    <source>
        <dbReference type="SAM" id="SignalP"/>
    </source>
</evidence>
<sequence>MRKLFYVTLLCGFLTVTMTQPIYASIHSQVSTEVEKFAQTDGVVEAKKLLSLSPTDVGLSNKEEVEQLTLGPGLQIHSIDVEKLRKSTTHSLLSVSKAEQEWEFLLEKDGQAVTSIIIGKENGNYALQRVGGDSKNFLASWEKFDDYVASKVEPTLVVDKNVRYLVGTVKNQEVAIPDLSGNRNVKLNKVNPIQVSPASEIEKALKENLEADLINQKQGESQFGSGGNLPEQTPPTNNRFTWITAGFIVIGLLVISAFKWRRRKVS</sequence>
<comment type="caution">
    <text evidence="3">The sequence shown here is derived from an EMBL/GenBank/DDBJ whole genome shotgun (WGS) entry which is preliminary data.</text>
</comment>
<feature type="signal peptide" evidence="2">
    <location>
        <begin position="1"/>
        <end position="24"/>
    </location>
</feature>
<organism evidence="3 4">
    <name type="scientific">Tumebacillus amylolyticus</name>
    <dbReference type="NCBI Taxonomy" id="2801339"/>
    <lineage>
        <taxon>Bacteria</taxon>
        <taxon>Bacillati</taxon>
        <taxon>Bacillota</taxon>
        <taxon>Bacilli</taxon>
        <taxon>Bacillales</taxon>
        <taxon>Alicyclobacillaceae</taxon>
        <taxon>Tumebacillus</taxon>
    </lineage>
</organism>
<protein>
    <recommendedName>
        <fullName evidence="5">LPXTG cell wall anchor domain-containing protein</fullName>
    </recommendedName>
</protein>
<keyword evidence="1" id="KW-0812">Transmembrane</keyword>
<keyword evidence="1" id="KW-0472">Membrane</keyword>
<keyword evidence="1" id="KW-1133">Transmembrane helix</keyword>
<name>A0ABS1JD76_9BACL</name>
<feature type="transmembrane region" description="Helical" evidence="1">
    <location>
        <begin position="240"/>
        <end position="258"/>
    </location>
</feature>
<dbReference type="Proteomes" id="UP000602284">
    <property type="component" value="Unassembled WGS sequence"/>
</dbReference>
<keyword evidence="4" id="KW-1185">Reference proteome</keyword>
<proteinExistence type="predicted"/>
<keyword evidence="2" id="KW-0732">Signal</keyword>
<dbReference type="EMBL" id="JAEQNB010000004">
    <property type="protein sequence ID" value="MBL0387568.1"/>
    <property type="molecule type" value="Genomic_DNA"/>
</dbReference>
<evidence type="ECO:0008006" key="5">
    <source>
        <dbReference type="Google" id="ProtNLM"/>
    </source>
</evidence>
<gene>
    <name evidence="3" type="ORF">JJB07_13055</name>
</gene>
<evidence type="ECO:0000313" key="4">
    <source>
        <dbReference type="Proteomes" id="UP000602284"/>
    </source>
</evidence>